<evidence type="ECO:0000256" key="1">
    <source>
        <dbReference type="SAM" id="SignalP"/>
    </source>
</evidence>
<name>A0ABY4BU33_9MICO</name>
<evidence type="ECO:0000313" key="2">
    <source>
        <dbReference type="EMBL" id="UOE42723.1"/>
    </source>
</evidence>
<keyword evidence="1" id="KW-0732">Signal</keyword>
<accession>A0ABY4BU33</accession>
<organism evidence="2 3">
    <name type="scientific">Agromyces larvae</name>
    <dbReference type="NCBI Taxonomy" id="2929802"/>
    <lineage>
        <taxon>Bacteria</taxon>
        <taxon>Bacillati</taxon>
        <taxon>Actinomycetota</taxon>
        <taxon>Actinomycetes</taxon>
        <taxon>Micrococcales</taxon>
        <taxon>Microbacteriaceae</taxon>
        <taxon>Agromyces</taxon>
    </lineage>
</organism>
<proteinExistence type="predicted"/>
<keyword evidence="3" id="KW-1185">Reference proteome</keyword>
<evidence type="ECO:0000313" key="3">
    <source>
        <dbReference type="Proteomes" id="UP000832097"/>
    </source>
</evidence>
<dbReference type="PROSITE" id="PS51257">
    <property type="entry name" value="PROKAR_LIPOPROTEIN"/>
    <property type="match status" value="1"/>
</dbReference>
<feature type="chain" id="PRO_5046446607" description="EF-hand domain-containing protein" evidence="1">
    <location>
        <begin position="26"/>
        <end position="192"/>
    </location>
</feature>
<protein>
    <recommendedName>
        <fullName evidence="4">EF-hand domain-containing protein</fullName>
    </recommendedName>
</protein>
<reference evidence="2 3" key="1">
    <citation type="submission" date="2022-03" db="EMBL/GenBank/DDBJ databases">
        <title>Mucilaginibacter sp. isolated from the gut of Protaetia brevitarsis seulensis larvae.</title>
        <authorList>
            <person name="Won M."/>
            <person name="Kim S.-J."/>
            <person name="Kwon S.-W."/>
        </authorList>
    </citation>
    <scope>NUCLEOTIDE SEQUENCE [LARGE SCALE GENOMIC DNA]</scope>
    <source>
        <strain evidence="2 3">CFWR-12</strain>
    </source>
</reference>
<evidence type="ECO:0008006" key="4">
    <source>
        <dbReference type="Google" id="ProtNLM"/>
    </source>
</evidence>
<gene>
    <name evidence="2" type="ORF">MTO99_11025</name>
</gene>
<sequence>MMTTRICGVALTAVLVLPVLSGCTAADALFLAGAETAPKATAAANPAPIKGDADGDGELSEFEKQVLARHAPRDIILHDGTVVVLTPGRPLPQLIIDQIVADAVPGAAQTQTVDEFAPMAGRRSILEVASTYADQIGRPVVIVYQDLGVWNTISSLDESGGAEFVGNSDKDAMVAAASDWAATHDAYVVVVG</sequence>
<dbReference type="RefSeq" id="WP_243553655.1">
    <property type="nucleotide sequence ID" value="NZ_CP094528.1"/>
</dbReference>
<dbReference type="EMBL" id="CP094528">
    <property type="protein sequence ID" value="UOE42723.1"/>
    <property type="molecule type" value="Genomic_DNA"/>
</dbReference>
<feature type="signal peptide" evidence="1">
    <location>
        <begin position="1"/>
        <end position="25"/>
    </location>
</feature>
<dbReference type="Proteomes" id="UP000832097">
    <property type="component" value="Chromosome"/>
</dbReference>